<keyword evidence="7" id="KW-0131">Cell cycle</keyword>
<keyword evidence="5" id="KW-0498">Mitosis</keyword>
<protein>
    <recommendedName>
        <fullName evidence="9">Nuclear condensin complex subunit 3 C-terminal domain-containing protein</fullName>
    </recommendedName>
</protein>
<evidence type="ECO:0000313" key="10">
    <source>
        <dbReference type="EMBL" id="KAK9908108.1"/>
    </source>
</evidence>
<evidence type="ECO:0000256" key="4">
    <source>
        <dbReference type="ARBA" id="ARBA00022618"/>
    </source>
</evidence>
<sequence length="1012" mass="107084">MSRGRKKPLLSVAQIFTKCQEGVSGHIKYSKILWDVQEADPDKCWKEFCFCLEHLLALPESNTHVERAVRFVATFTSQRPSGRQEAGDAFVEDILTHLITLAEAEDKGVRLRVCQLLQLIINNQADEEAALSEDLADRLLATMLARLRDKQPAIRCQAALALARLADPGEAGDFAEDDVTESYLKLLYIEKNKDVRKAVLHSLSAARCSLPEILNRTRDISDEVRKMAYAAIRDRVPLEFLSLEQRACLIRRGLGERKSAVRDCATALLSHWLNVDAGGSVPSLLRLLDVHHAEEEAEQVLLALVSCGRLQPAALGKEATEGDAGLRRAPGSGLMSDELALMWRVICTWLQDEGSAKGRAAAAASGAVASVEAARASDALEALEAILPAAAEQLMALAAEHAAAGGKSGFAARQLLAVAARCVDLSDATARKAAADLVQSILVDRDAAPAQDRPMAVASMRLAAQVADSPSELAALTLDAIAACLQLQEVADVASPDEHMSDEGCWLHCLNLASVLLEGTPLKTLRPVAGNAALCCLADISRQLVMPSMEMGSAVRAEAVRCAGLLCMLGDSFQADAAGCSQRIALLRTALLTDARAPVCEAAARALCDLAVLRGPIALDQRYMPLLDHPSGMEHNPAAIEEASLPVLDVLLNRLTFVGGGGRNAAGDDYSVVTAVAEGLAKLLLHQQLPGSQSAPLEAAETHKVLAQLLVLACDPGLAAAARMQQCLTVFFHAYAPLSAAAQERLCAAALPAARRALSAGPSPAKSAAPQLLRYVLSLLQMDIKGSQSTEEEGQGINGHLKLTEDALKEALACPAGQASKPFIAALLKLANGLSFKGASQDDVKRIKALAERAAESVKDRMAAKDAAALSRRLSAMDSTPDEGLSEEALRALLASVEEMATATEALFEAAAAAPPSPRAGRPARGRGAAKLAAGRRRRAAASSESEDEESSDSSEDGGMESETESAEPVLADSNAATSLETATAKKGKRASKAQPRPARRMHRENVAPMEC</sequence>
<comment type="similarity">
    <text evidence="2">Belongs to the CND3 (condensin subunit 3) family.</text>
</comment>
<feature type="compositionally biased region" description="Basic residues" evidence="8">
    <location>
        <begin position="986"/>
        <end position="1003"/>
    </location>
</feature>
<feature type="compositionally biased region" description="Acidic residues" evidence="8">
    <location>
        <begin position="945"/>
        <end position="966"/>
    </location>
</feature>
<dbReference type="PANTHER" id="PTHR14418">
    <property type="entry name" value="CONDENSIN COMPLEX SUBUNIT 3-RELATED"/>
    <property type="match status" value="1"/>
</dbReference>
<feature type="region of interest" description="Disordered" evidence="8">
    <location>
        <begin position="911"/>
        <end position="1012"/>
    </location>
</feature>
<dbReference type="PANTHER" id="PTHR14418:SF5">
    <property type="entry name" value="CONDENSIN COMPLEX SUBUNIT 3"/>
    <property type="match status" value="1"/>
</dbReference>
<dbReference type="InterPro" id="IPR016024">
    <property type="entry name" value="ARM-type_fold"/>
</dbReference>
<dbReference type="InterPro" id="IPR027165">
    <property type="entry name" value="CND3"/>
</dbReference>
<evidence type="ECO:0000256" key="3">
    <source>
        <dbReference type="ARBA" id="ARBA00022454"/>
    </source>
</evidence>
<keyword evidence="4" id="KW-0132">Cell division</keyword>
<proteinExistence type="inferred from homology"/>
<keyword evidence="11" id="KW-1185">Reference proteome</keyword>
<name>A0ABR2YMJ2_9CHLO</name>
<evidence type="ECO:0000256" key="2">
    <source>
        <dbReference type="ARBA" id="ARBA00006533"/>
    </source>
</evidence>
<keyword evidence="3" id="KW-0158">Chromosome</keyword>
<comment type="caution">
    <text evidence="10">The sequence shown here is derived from an EMBL/GenBank/DDBJ whole genome shotgun (WGS) entry which is preliminary data.</text>
</comment>
<reference evidence="10 11" key="1">
    <citation type="journal article" date="2024" name="Nat. Commun.">
        <title>Phylogenomics reveals the evolutionary origins of lichenization in chlorophyte algae.</title>
        <authorList>
            <person name="Puginier C."/>
            <person name="Libourel C."/>
            <person name="Otte J."/>
            <person name="Skaloud P."/>
            <person name="Haon M."/>
            <person name="Grisel S."/>
            <person name="Petersen M."/>
            <person name="Berrin J.G."/>
            <person name="Delaux P.M."/>
            <person name="Dal Grande F."/>
            <person name="Keller J."/>
        </authorList>
    </citation>
    <scope>NUCLEOTIDE SEQUENCE [LARGE SCALE GENOMIC DNA]</scope>
    <source>
        <strain evidence="10 11">SAG 216-7</strain>
    </source>
</reference>
<dbReference type="InterPro" id="IPR011989">
    <property type="entry name" value="ARM-like"/>
</dbReference>
<dbReference type="Gene3D" id="1.25.10.10">
    <property type="entry name" value="Leucine-rich Repeat Variant"/>
    <property type="match status" value="1"/>
</dbReference>
<evidence type="ECO:0000256" key="8">
    <source>
        <dbReference type="SAM" id="MobiDB-lite"/>
    </source>
</evidence>
<organism evidence="10 11">
    <name type="scientific">Coccomyxa subellipsoidea</name>
    <dbReference type="NCBI Taxonomy" id="248742"/>
    <lineage>
        <taxon>Eukaryota</taxon>
        <taxon>Viridiplantae</taxon>
        <taxon>Chlorophyta</taxon>
        <taxon>core chlorophytes</taxon>
        <taxon>Trebouxiophyceae</taxon>
        <taxon>Trebouxiophyceae incertae sedis</taxon>
        <taxon>Coccomyxaceae</taxon>
        <taxon>Coccomyxa</taxon>
    </lineage>
</organism>
<evidence type="ECO:0000256" key="7">
    <source>
        <dbReference type="ARBA" id="ARBA00023306"/>
    </source>
</evidence>
<gene>
    <name evidence="10" type="ORF">WJX75_002839</name>
</gene>
<dbReference type="SUPFAM" id="SSF48371">
    <property type="entry name" value="ARM repeat"/>
    <property type="match status" value="1"/>
</dbReference>
<dbReference type="EMBL" id="JALJOT010000008">
    <property type="protein sequence ID" value="KAK9908108.1"/>
    <property type="molecule type" value="Genomic_DNA"/>
</dbReference>
<dbReference type="Proteomes" id="UP001491310">
    <property type="component" value="Unassembled WGS sequence"/>
</dbReference>
<accession>A0ABR2YMJ2</accession>
<comment type="subcellular location">
    <subcellularLocation>
        <location evidence="1">Chromosome</location>
    </subcellularLocation>
</comment>
<evidence type="ECO:0000313" key="11">
    <source>
        <dbReference type="Proteomes" id="UP001491310"/>
    </source>
</evidence>
<dbReference type="InterPro" id="IPR025977">
    <property type="entry name" value="Cnd3_C"/>
</dbReference>
<feature type="domain" description="Nuclear condensin complex subunit 3 C-terminal" evidence="9">
    <location>
        <begin position="537"/>
        <end position="830"/>
    </location>
</feature>
<evidence type="ECO:0000256" key="5">
    <source>
        <dbReference type="ARBA" id="ARBA00022776"/>
    </source>
</evidence>
<evidence type="ECO:0000256" key="1">
    <source>
        <dbReference type="ARBA" id="ARBA00004286"/>
    </source>
</evidence>
<evidence type="ECO:0000256" key="6">
    <source>
        <dbReference type="ARBA" id="ARBA00023067"/>
    </source>
</evidence>
<feature type="compositionally biased region" description="Low complexity" evidence="8">
    <location>
        <begin position="911"/>
        <end position="933"/>
    </location>
</feature>
<keyword evidence="6" id="KW-0226">DNA condensation</keyword>
<evidence type="ECO:0000259" key="9">
    <source>
        <dbReference type="Pfam" id="PF12719"/>
    </source>
</evidence>
<dbReference type="Pfam" id="PF12719">
    <property type="entry name" value="Cnd3"/>
    <property type="match status" value="1"/>
</dbReference>